<reference evidence="1" key="1">
    <citation type="submission" date="2018-02" db="EMBL/GenBank/DDBJ databases">
        <title>Rhizophora mucronata_Transcriptome.</title>
        <authorList>
            <person name="Meera S.P."/>
            <person name="Sreeshan A."/>
            <person name="Augustine A."/>
        </authorList>
    </citation>
    <scope>NUCLEOTIDE SEQUENCE</scope>
    <source>
        <tissue evidence="1">Leaf</tissue>
    </source>
</reference>
<protein>
    <submittedName>
        <fullName evidence="1">Uncharacterized protein</fullName>
    </submittedName>
</protein>
<accession>A0A2P2PGK6</accession>
<proteinExistence type="predicted"/>
<dbReference type="AlphaFoldDB" id="A0A2P2PGK6"/>
<organism evidence="1">
    <name type="scientific">Rhizophora mucronata</name>
    <name type="common">Asiatic mangrove</name>
    <dbReference type="NCBI Taxonomy" id="61149"/>
    <lineage>
        <taxon>Eukaryota</taxon>
        <taxon>Viridiplantae</taxon>
        <taxon>Streptophyta</taxon>
        <taxon>Embryophyta</taxon>
        <taxon>Tracheophyta</taxon>
        <taxon>Spermatophyta</taxon>
        <taxon>Magnoliopsida</taxon>
        <taxon>eudicotyledons</taxon>
        <taxon>Gunneridae</taxon>
        <taxon>Pentapetalae</taxon>
        <taxon>rosids</taxon>
        <taxon>fabids</taxon>
        <taxon>Malpighiales</taxon>
        <taxon>Rhizophoraceae</taxon>
        <taxon>Rhizophora</taxon>
    </lineage>
</organism>
<evidence type="ECO:0000313" key="1">
    <source>
        <dbReference type="EMBL" id="MBX53799.1"/>
    </source>
</evidence>
<sequence>MLCSCTSNENKMHLIILWKLNFHFLFI</sequence>
<name>A0A2P2PGK6_RHIMU</name>
<dbReference type="EMBL" id="GGEC01073315">
    <property type="protein sequence ID" value="MBX53799.1"/>
    <property type="molecule type" value="Transcribed_RNA"/>
</dbReference>